<feature type="domain" description="GH18" evidence="1">
    <location>
        <begin position="3"/>
        <end position="318"/>
    </location>
</feature>
<dbReference type="AlphaFoldDB" id="A0A2U3L3U1"/>
<dbReference type="PANTHER" id="PTHR46066">
    <property type="entry name" value="CHITINASE DOMAIN-CONTAINING PROTEIN 1 FAMILY MEMBER"/>
    <property type="match status" value="1"/>
</dbReference>
<accession>A0A2U3L3U1</accession>
<gene>
    <name evidence="2" type="ORF">SBF1_3620003</name>
</gene>
<protein>
    <submittedName>
        <fullName evidence="2">Glycosyl hydrolases 18 family protein</fullName>
    </submittedName>
</protein>
<organism evidence="2 3">
    <name type="scientific">Candidatus Desulfosporosinus infrequens</name>
    <dbReference type="NCBI Taxonomy" id="2043169"/>
    <lineage>
        <taxon>Bacteria</taxon>
        <taxon>Bacillati</taxon>
        <taxon>Bacillota</taxon>
        <taxon>Clostridia</taxon>
        <taxon>Eubacteriales</taxon>
        <taxon>Desulfitobacteriaceae</taxon>
        <taxon>Desulfosporosinus</taxon>
    </lineage>
</organism>
<dbReference type="EMBL" id="OMOF01000293">
    <property type="protein sequence ID" value="SPF46528.1"/>
    <property type="molecule type" value="Genomic_DNA"/>
</dbReference>
<evidence type="ECO:0000313" key="3">
    <source>
        <dbReference type="Proteomes" id="UP000238916"/>
    </source>
</evidence>
<dbReference type="SUPFAM" id="SSF51445">
    <property type="entry name" value="(Trans)glycosidases"/>
    <property type="match status" value="1"/>
</dbReference>
<dbReference type="Gene3D" id="3.10.50.10">
    <property type="match status" value="1"/>
</dbReference>
<dbReference type="GO" id="GO:0008061">
    <property type="term" value="F:chitin binding"/>
    <property type="evidence" value="ECO:0007669"/>
    <property type="project" value="InterPro"/>
</dbReference>
<dbReference type="Gene3D" id="3.20.20.80">
    <property type="entry name" value="Glycosidases"/>
    <property type="match status" value="1"/>
</dbReference>
<reference evidence="3" key="1">
    <citation type="submission" date="2018-02" db="EMBL/GenBank/DDBJ databases">
        <authorList>
            <person name="Hausmann B."/>
        </authorList>
    </citation>
    <scope>NUCLEOTIDE SEQUENCE [LARGE SCALE GENOMIC DNA]</scope>
    <source>
        <strain evidence="3">Peat soil MAG SbF1</strain>
    </source>
</reference>
<dbReference type="SMART" id="SM00636">
    <property type="entry name" value="Glyco_18"/>
    <property type="match status" value="1"/>
</dbReference>
<dbReference type="PROSITE" id="PS51910">
    <property type="entry name" value="GH18_2"/>
    <property type="match status" value="1"/>
</dbReference>
<keyword evidence="2" id="KW-0378">Hydrolase</keyword>
<dbReference type="GO" id="GO:0005975">
    <property type="term" value="P:carbohydrate metabolic process"/>
    <property type="evidence" value="ECO:0007669"/>
    <property type="project" value="InterPro"/>
</dbReference>
<dbReference type="InterPro" id="IPR001223">
    <property type="entry name" value="Glyco_hydro18_cat"/>
</dbReference>
<dbReference type="GO" id="GO:0016787">
    <property type="term" value="F:hydrolase activity"/>
    <property type="evidence" value="ECO:0007669"/>
    <property type="project" value="UniProtKB-KW"/>
</dbReference>
<dbReference type="PANTHER" id="PTHR46066:SF2">
    <property type="entry name" value="CHITINASE DOMAIN-CONTAINING PROTEIN 1"/>
    <property type="match status" value="1"/>
</dbReference>
<sequence>MALNVFAFYNGLNEHSKGYPYLKSYGNIINQLELFQVAIQNDGTLLGQPSRRLINEAHVMGIKVLLTVSNLTSQGLFSTALLGRLVRDQDFANLVWQNIKNLLVEYQYDGVNLDLEKADPLDRPLFSQLIQTWSTLFQKASFLVTIDVPGKSSSEPLSIWEGSFDYQAIGLAVDEVILMTYEEHWPGGPPGSIASLPWVTEILKYALATIPPQKISMGIPLYGYDWPEIGVAKAISYPQAIGLALRYGVPLLWDVIQHSMYFSYEVMGVRHTVYFEDPRSLKDKLDLAASMGLRSVALWEMHLSYPLAWEVLRPYVSRS</sequence>
<proteinExistence type="predicted"/>
<evidence type="ECO:0000313" key="2">
    <source>
        <dbReference type="EMBL" id="SPF46528.1"/>
    </source>
</evidence>
<dbReference type="Proteomes" id="UP000238916">
    <property type="component" value="Unassembled WGS sequence"/>
</dbReference>
<name>A0A2U3L3U1_9FIRM</name>
<dbReference type="InterPro" id="IPR017853">
    <property type="entry name" value="GH"/>
</dbReference>
<dbReference type="Pfam" id="PF00704">
    <property type="entry name" value="Glyco_hydro_18"/>
    <property type="match status" value="1"/>
</dbReference>
<dbReference type="InterPro" id="IPR029070">
    <property type="entry name" value="Chitinase_insertion_sf"/>
</dbReference>
<dbReference type="OrthoDB" id="9769314at2"/>
<evidence type="ECO:0000259" key="1">
    <source>
        <dbReference type="PROSITE" id="PS51910"/>
    </source>
</evidence>
<dbReference type="InterPro" id="IPR011583">
    <property type="entry name" value="Chitinase_II/V-like_cat"/>
</dbReference>